<keyword evidence="3" id="KW-1185">Reference proteome</keyword>
<dbReference type="PANTHER" id="PTHR46938">
    <property type="entry name" value="DISCOIDIN-1 SUBUNIT A-RELATED-RELATED"/>
    <property type="match status" value="1"/>
</dbReference>
<dbReference type="GO" id="GO:0009986">
    <property type="term" value="C:cell surface"/>
    <property type="evidence" value="ECO:0007669"/>
    <property type="project" value="TreeGrafter"/>
</dbReference>
<dbReference type="InterPro" id="IPR019019">
    <property type="entry name" value="H-type_lectin_domain"/>
</dbReference>
<dbReference type="GeneID" id="59322694"/>
<reference evidence="2 3" key="1">
    <citation type="submission" date="2020-05" db="EMBL/GenBank/DDBJ databases">
        <title>Identification and distribution of gene clusters putatively required for synthesis of sphingolipid metabolism inhibitors in phylogenetically diverse species of the filamentous fungus Fusarium.</title>
        <authorList>
            <person name="Kim H.-S."/>
            <person name="Busman M."/>
            <person name="Brown D.W."/>
            <person name="Divon H."/>
            <person name="Uhlig S."/>
            <person name="Proctor R.H."/>
        </authorList>
    </citation>
    <scope>NUCLEOTIDE SEQUENCE [LARGE SCALE GENOMIC DNA]</scope>
    <source>
        <strain evidence="2 3">NRRL 66333</strain>
    </source>
</reference>
<accession>A0A8H5PD29</accession>
<keyword evidence="2" id="KW-0430">Lectin</keyword>
<dbReference type="EMBL" id="JAAOAV010000147">
    <property type="protein sequence ID" value="KAF5594358.1"/>
    <property type="molecule type" value="Genomic_DNA"/>
</dbReference>
<name>A0A8H5PD29_GIBSU</name>
<dbReference type="InterPro" id="IPR037221">
    <property type="entry name" value="H-type_lectin_dom_sf"/>
</dbReference>
<evidence type="ECO:0000313" key="2">
    <source>
        <dbReference type="EMBL" id="KAF5594358.1"/>
    </source>
</evidence>
<dbReference type="GO" id="GO:0098636">
    <property type="term" value="C:protein complex involved in cell adhesion"/>
    <property type="evidence" value="ECO:0007669"/>
    <property type="project" value="TreeGrafter"/>
</dbReference>
<comment type="caution">
    <text evidence="2">The sequence shown here is derived from an EMBL/GenBank/DDBJ whole genome shotgun (WGS) entry which is preliminary data.</text>
</comment>
<dbReference type="GO" id="GO:0030247">
    <property type="term" value="F:polysaccharide binding"/>
    <property type="evidence" value="ECO:0007669"/>
    <property type="project" value="TreeGrafter"/>
</dbReference>
<gene>
    <name evidence="2" type="ORF">FSUBG_9460</name>
</gene>
<dbReference type="GO" id="GO:0070492">
    <property type="term" value="F:oligosaccharide binding"/>
    <property type="evidence" value="ECO:0007669"/>
    <property type="project" value="TreeGrafter"/>
</dbReference>
<dbReference type="SUPFAM" id="SSF141086">
    <property type="entry name" value="Agglutinin HPA-like"/>
    <property type="match status" value="2"/>
</dbReference>
<dbReference type="AlphaFoldDB" id="A0A8H5PD29"/>
<dbReference type="OrthoDB" id="291007at2759"/>
<dbReference type="Gene3D" id="2.60.40.2080">
    <property type="match status" value="2"/>
</dbReference>
<feature type="domain" description="H-type lectin" evidence="1">
    <location>
        <begin position="641"/>
        <end position="707"/>
    </location>
</feature>
<feature type="domain" description="H-type lectin" evidence="1">
    <location>
        <begin position="547"/>
        <end position="612"/>
    </location>
</feature>
<dbReference type="Pfam" id="PF09458">
    <property type="entry name" value="H_lectin"/>
    <property type="match status" value="2"/>
</dbReference>
<evidence type="ECO:0000259" key="1">
    <source>
        <dbReference type="Pfam" id="PF09458"/>
    </source>
</evidence>
<proteinExistence type="predicted"/>
<dbReference type="RefSeq" id="XP_036535037.1">
    <property type="nucleotide sequence ID" value="XM_036687976.1"/>
</dbReference>
<dbReference type="GO" id="GO:0046871">
    <property type="term" value="F:N-acetylgalactosamine binding"/>
    <property type="evidence" value="ECO:0007669"/>
    <property type="project" value="TreeGrafter"/>
</dbReference>
<dbReference type="Proteomes" id="UP000547976">
    <property type="component" value="Unassembled WGS sequence"/>
</dbReference>
<protein>
    <submittedName>
        <fullName evidence="2">H-type lectin domain protein</fullName>
    </submittedName>
</protein>
<organism evidence="2 3">
    <name type="scientific">Gibberella subglutinans</name>
    <name type="common">Fusarium subglutinans</name>
    <dbReference type="NCBI Taxonomy" id="42677"/>
    <lineage>
        <taxon>Eukaryota</taxon>
        <taxon>Fungi</taxon>
        <taxon>Dikarya</taxon>
        <taxon>Ascomycota</taxon>
        <taxon>Pezizomycotina</taxon>
        <taxon>Sordariomycetes</taxon>
        <taxon>Hypocreomycetidae</taxon>
        <taxon>Hypocreales</taxon>
        <taxon>Nectriaceae</taxon>
        <taxon>Fusarium</taxon>
        <taxon>Fusarium fujikuroi species complex</taxon>
    </lineage>
</organism>
<evidence type="ECO:0000313" key="3">
    <source>
        <dbReference type="Proteomes" id="UP000547976"/>
    </source>
</evidence>
<sequence>MTRVDSLIELCESEGLSFDITTYRQQAGLGNIFDALKGDTSIAQLETLLWDNPEHAQEKGLLSSLKANSKATDDSVTAAREACHSSIKAIQTLEGLCTKAVSPSPDVEGTQANILPALNEAWNVLIRANESMIEARHGQVASTGIFLDFLSKRKDTRIEMFITDVSAVEAEYDDNSQERFLLESFYEALRLAETPRSDIWVFWAGGRLIRDGPWKIKNTAWKAEEKTYEADAFVYHRMVKMKKINSDGSMTRHPRGAYSDDQGVEMPYRIAKRMAFYVSDGQVVPTQETQTAIQRLEEDKFDFWELEYESVRHPPFSHFCQVWYQMQGTLNTLSGPNGSWRKADDYDKARSAISVREKLARSMDYIEEIEESMDRLNSNVLDPMLISFRDLISNLQDLAANILYGDNDDQQNSLEELITSTKLWTSSYKLMNDFFNKSLPIHFRDFAGVAEISDHKLTTQVAPKDLDWDQVVMGFEKIDLDKQKKLYSLIAHKDDQKNAPTITTYGDPDSTPVGARAHMLEIPKSGQSEFGRVSNWKQTKAGDYYEIPVTFNNTYTSKPNVICWLEGFEAHTTKNLRVRAEVTGITEKGCVIRIGSWWDTELVHINAVWFAHASDHPHIFTGGGSVHKYGHHSDVWAPFVSINFPEGKFKKRRPDIFLAISVLDTHHLFNTRCELKATNITQRGMKVSVDAWWDTYCYQASFSCIAFDPDFFQYASGV</sequence>
<dbReference type="InterPro" id="IPR052487">
    <property type="entry name" value="Galactose-binding_lectin"/>
</dbReference>
<dbReference type="GO" id="GO:0098609">
    <property type="term" value="P:cell-cell adhesion"/>
    <property type="evidence" value="ECO:0007669"/>
    <property type="project" value="TreeGrafter"/>
</dbReference>